<dbReference type="OrthoDB" id="288042at2759"/>
<feature type="domain" description="PSI" evidence="3">
    <location>
        <begin position="445"/>
        <end position="490"/>
    </location>
</feature>
<feature type="domain" description="PSI" evidence="3">
    <location>
        <begin position="1570"/>
        <end position="1615"/>
    </location>
</feature>
<feature type="domain" description="PSI" evidence="3">
    <location>
        <begin position="1507"/>
        <end position="1551"/>
    </location>
</feature>
<dbReference type="EMBL" id="CAJJDN010000137">
    <property type="protein sequence ID" value="CAD8122236.1"/>
    <property type="molecule type" value="Genomic_DNA"/>
</dbReference>
<comment type="caution">
    <text evidence="4">The sequence shown here is derived from an EMBL/GenBank/DDBJ whole genome shotgun (WGS) entry which is preliminary data.</text>
</comment>
<accession>A0A8S1R2F5</accession>
<keyword evidence="2" id="KW-0732">Signal</keyword>
<sequence>MYFKITIFFSLLILHKATTFSTTKCTCEQLLSQNDCQIMKCTWDQNKCEMSIETPVEITARITYCTYFEDSICQNTVGCAWIDKNCIPFTGCTAYVFTQHQECQYISNKCMSDGVHCIDIGLCSEYKTEIGCFKNKYNKLCYWNVDKCQDISECSQISKSLQSDQECRNQLSKCTVEEYGGCIDSGDACSNQKLEIQCVWDKSKSQSCAWINQKCVSRICSNAPISYTTFEQCNNFDSTCTTQQNGGCVIISSCENIKVELGCVMNMNKQPCIWIENNCIDKKCSQAPQKFNTNELCKKINKNCITTLNGCIEQQSCESSKNQIGCIDMEDGTKCYWNGNKCVLKTCINNTTSKTDTECQLYQNSCILNVTAQSGCLDKICENIVQADQCIVDKQNNKCSWKSTCFIKSCNSASKSLKTNNECQQYMDQCVLDTSGSGCMNIGLICQGYVSESSCYMTKSGQYCHWKDKKCIDRTCSMADLSLSNTQQCQAFKPDCIVSNISKGCMDLSVNCEDRKIQGNCQYGDKPVCIWNFNKCVKQSCESASVIGSPNYLNVFDQQSCLSYLDNCIPNNSGNGCIAKPQYCTQLSINNCISSQSNDCIWSGGQCKDKICINLIASSHQECQNLLSSCTVNVFLNSCISLSSKCSSYTNQRQCFLTSNNINCFWNGTQCRDATCTDALDTSDYDTYEECNSLNPSCTVVSKVAKQGCVEKYSTCESYKQSYQCYYSSNNIQCIWINDSCQQLQNLTCGDIKLTTYNHSNCANVLSHCKSNLNQNGCTNKICTDYNYTTQQACELVSGCTINADSNQCITKLDNCSQYGADSTSCKYSKEGDCVMKSLLCVWTHIPCNTIATPTDDIDCYSKRSFCKMTTTDQGNNICISKNCTEYSGITPTTFSICQEYDYSCINNRSNTGCISMQQYCHQASDQACVYSKEEGVCRYNGTNCVPIATNNVRYCNLLVEPGLTFSKCQDYSKYYCSVNRTGSACVNLKAQCSEYSNLEDCYSSSLGRCIQNQQNDSGALCINITQATLCNKLFIGQSSSYTHSICQDLKSTCTNNSNSGCQDKTCLNTNTLFTTHAQCNEWLSKCTINLTNNGCVEMKQTCLEQNVNSCLQAQEGQCIVYDNKCMKFTCQKLSDTLTTHNECESQNNQCTVATIGGCIMKSNNCNMYKTLLQCQYNIEGKKCWWNQYNMTCVNLQCDLIEQTNDYNTHNKCYNASTIIKCTLSSNGIGCQQLKQCTEYLIQGQCVIDKYNKQCNWNVNGNPGMCQLKSCENASLSFITHEECQEFDQKCTVNILYSNDQSTHIASGCLTLSIDCASYQYEQQCFLNKNNKQCKWIDNQCVDFGCKTAPKTTDYSTHEICQQYLNTCTVNYDLLGCMTLPNNCSDIMYQVQCIKDINNNDCYWFDSKCDQKSCANAPSDKNTKQLCEQWLPNCTAEDTNKCKTITCEDYQYKTDQECRQQMPICTTDGIKCVTKGTCAQALNETACQKSINDEQCYWNKTYCTLKVCQIINKEIDCNQSYNNITCIWENNKCRNIGECSDYKGTTHKECQNFNKLCTIDDNNKCRKIRQCNEYQKESQCILGQDGPCLWIEQQNKCYKYTSCNSIEFQTHVECQQISLECTTDGIQCVPLSLCSETNTNGGCIEGIDGNCMQTVAALNSNQPPVCKHFTSCIDAYYLTHKECQSANKNCTTNAVSGCISLNECSQYQRQESCYLDINGVQYQDNQIVSTGRCVWDNGLCRKQNCSDFSGITNEQCNKFLSFCTFSGIQCITKQNCYQYTSSALCSVAYGLEGKCNWNVALDKCQKLTCDDIQNGTTLALCQKTLSNCITNGVNCINKDTCSRYITKIACNVGGTDGICVWNSKTSVCSLMLSCTQADNDQEACLQANDRCAIKYATSQSTSSCYTHTCETYLNNNGLCKSFYNWNYSSKTACSFTQGKCADIDLSALTEQECLINSQYSYTWNTNKNKCQSCITQNNNNNFGNSTQTNSSSNLTTPTQTVDYAFLISALMYFLLIIN</sequence>
<proteinExistence type="predicted"/>
<evidence type="ECO:0000259" key="3">
    <source>
        <dbReference type="SMART" id="SM00423"/>
    </source>
</evidence>
<reference evidence="4" key="1">
    <citation type="submission" date="2021-01" db="EMBL/GenBank/DDBJ databases">
        <authorList>
            <consortium name="Genoscope - CEA"/>
            <person name="William W."/>
        </authorList>
    </citation>
    <scope>NUCLEOTIDE SEQUENCE</scope>
</reference>
<organism evidence="4 5">
    <name type="scientific">Paramecium sonneborni</name>
    <dbReference type="NCBI Taxonomy" id="65129"/>
    <lineage>
        <taxon>Eukaryota</taxon>
        <taxon>Sar</taxon>
        <taxon>Alveolata</taxon>
        <taxon>Ciliophora</taxon>
        <taxon>Intramacronucleata</taxon>
        <taxon>Oligohymenophorea</taxon>
        <taxon>Peniculida</taxon>
        <taxon>Parameciidae</taxon>
        <taxon>Paramecium</taxon>
    </lineage>
</organism>
<feature type="domain" description="PSI" evidence="3">
    <location>
        <begin position="1703"/>
        <end position="1757"/>
    </location>
</feature>
<feature type="domain" description="PSI" evidence="3">
    <location>
        <begin position="645"/>
        <end position="710"/>
    </location>
</feature>
<keyword evidence="5" id="KW-1185">Reference proteome</keyword>
<feature type="domain" description="PSI" evidence="3">
    <location>
        <begin position="1236"/>
        <end position="1285"/>
    </location>
</feature>
<protein>
    <recommendedName>
        <fullName evidence="3">PSI domain-containing protein</fullName>
    </recommendedName>
</protein>
<evidence type="ECO:0000256" key="2">
    <source>
        <dbReference type="SAM" id="SignalP"/>
    </source>
</evidence>
<name>A0A8S1R2F5_9CILI</name>
<feature type="domain" description="PSI" evidence="3">
    <location>
        <begin position="1315"/>
        <end position="1362"/>
    </location>
</feature>
<dbReference type="Proteomes" id="UP000692954">
    <property type="component" value="Unassembled WGS sequence"/>
</dbReference>
<evidence type="ECO:0000313" key="4">
    <source>
        <dbReference type="EMBL" id="CAD8122236.1"/>
    </source>
</evidence>
<dbReference type="InterPro" id="IPR002895">
    <property type="entry name" value="Paramecium_SA"/>
</dbReference>
<evidence type="ECO:0000313" key="5">
    <source>
        <dbReference type="Proteomes" id="UP000692954"/>
    </source>
</evidence>
<evidence type="ECO:0000256" key="1">
    <source>
        <dbReference type="ARBA" id="ARBA00023180"/>
    </source>
</evidence>
<dbReference type="SMART" id="SM00423">
    <property type="entry name" value="PSI"/>
    <property type="match status" value="7"/>
</dbReference>
<feature type="chain" id="PRO_5035830010" description="PSI domain-containing protein" evidence="2">
    <location>
        <begin position="20"/>
        <end position="2018"/>
    </location>
</feature>
<feature type="signal peptide" evidence="2">
    <location>
        <begin position="1"/>
        <end position="19"/>
    </location>
</feature>
<gene>
    <name evidence="4" type="ORF">PSON_ATCC_30995.1.T1370057</name>
</gene>
<dbReference type="Pfam" id="PF01508">
    <property type="entry name" value="Paramecium_SA"/>
    <property type="match status" value="22"/>
</dbReference>
<dbReference type="SMART" id="SM00639">
    <property type="entry name" value="PSA"/>
    <property type="match status" value="24"/>
</dbReference>
<keyword evidence="1" id="KW-0325">Glycoprotein</keyword>
<dbReference type="InterPro" id="IPR016201">
    <property type="entry name" value="PSI"/>
</dbReference>